<organism evidence="1">
    <name type="scientific">Anguilla anguilla</name>
    <name type="common">European freshwater eel</name>
    <name type="synonym">Muraena anguilla</name>
    <dbReference type="NCBI Taxonomy" id="7936"/>
    <lineage>
        <taxon>Eukaryota</taxon>
        <taxon>Metazoa</taxon>
        <taxon>Chordata</taxon>
        <taxon>Craniata</taxon>
        <taxon>Vertebrata</taxon>
        <taxon>Euteleostomi</taxon>
        <taxon>Actinopterygii</taxon>
        <taxon>Neopterygii</taxon>
        <taxon>Teleostei</taxon>
        <taxon>Anguilliformes</taxon>
        <taxon>Anguillidae</taxon>
        <taxon>Anguilla</taxon>
    </lineage>
</organism>
<name>A0A0E9VIR4_ANGAN</name>
<protein>
    <submittedName>
        <fullName evidence="1">Uncharacterized protein</fullName>
    </submittedName>
</protein>
<reference evidence="1" key="1">
    <citation type="submission" date="2014-11" db="EMBL/GenBank/DDBJ databases">
        <authorList>
            <person name="Amaro Gonzalez C."/>
        </authorList>
    </citation>
    <scope>NUCLEOTIDE SEQUENCE</scope>
</reference>
<dbReference type="AlphaFoldDB" id="A0A0E9VIR4"/>
<evidence type="ECO:0000313" key="1">
    <source>
        <dbReference type="EMBL" id="JAH77290.1"/>
    </source>
</evidence>
<proteinExistence type="predicted"/>
<reference evidence="1" key="2">
    <citation type="journal article" date="2015" name="Fish Shellfish Immunol.">
        <title>Early steps in the European eel (Anguilla anguilla)-Vibrio vulnificus interaction in the gills: Role of the RtxA13 toxin.</title>
        <authorList>
            <person name="Callol A."/>
            <person name="Pajuelo D."/>
            <person name="Ebbesson L."/>
            <person name="Teles M."/>
            <person name="MacKenzie S."/>
            <person name="Amaro C."/>
        </authorList>
    </citation>
    <scope>NUCLEOTIDE SEQUENCE</scope>
</reference>
<accession>A0A0E9VIR4</accession>
<dbReference type="EMBL" id="GBXM01031287">
    <property type="protein sequence ID" value="JAH77290.1"/>
    <property type="molecule type" value="Transcribed_RNA"/>
</dbReference>
<sequence>MDKSFLSCANGLFCPWGEIYYNRVSQFKKQNCHRLRGK</sequence>